<dbReference type="EMBL" id="QXFU01003011">
    <property type="protein sequence ID" value="KAE8979262.1"/>
    <property type="molecule type" value="Genomic_DNA"/>
</dbReference>
<reference evidence="1 2" key="1">
    <citation type="submission" date="2018-09" db="EMBL/GenBank/DDBJ databases">
        <title>Genomic investigation of the strawberry pathogen Phytophthora fragariae indicates pathogenicity is determined by transcriptional variation in three key races.</title>
        <authorList>
            <person name="Adams T.M."/>
            <person name="Armitage A.D."/>
            <person name="Sobczyk M.K."/>
            <person name="Bates H.J."/>
            <person name="Dunwell J.M."/>
            <person name="Nellist C.F."/>
            <person name="Harrison R.J."/>
        </authorList>
    </citation>
    <scope>NUCLEOTIDE SEQUENCE [LARGE SCALE GENOMIC DNA]</scope>
    <source>
        <strain evidence="1 2">SCRP324</strain>
    </source>
</reference>
<dbReference type="Proteomes" id="UP000435112">
    <property type="component" value="Unassembled WGS sequence"/>
</dbReference>
<name>A0A6A3ICT3_9STRA</name>
<accession>A0A6A3ICT3</accession>
<dbReference type="AlphaFoldDB" id="A0A6A3ICT3"/>
<organism evidence="1 2">
    <name type="scientific">Phytophthora rubi</name>
    <dbReference type="NCBI Taxonomy" id="129364"/>
    <lineage>
        <taxon>Eukaryota</taxon>
        <taxon>Sar</taxon>
        <taxon>Stramenopiles</taxon>
        <taxon>Oomycota</taxon>
        <taxon>Peronosporomycetes</taxon>
        <taxon>Peronosporales</taxon>
        <taxon>Peronosporaceae</taxon>
        <taxon>Phytophthora</taxon>
    </lineage>
</organism>
<sequence>MAEHVWQDYRLNSSTAARYYFPSTSTTYCENSAFVCQACAAERFFKSISTTGPACVWTSPPYMRTPSSKAPEEDAA</sequence>
<evidence type="ECO:0000313" key="2">
    <source>
        <dbReference type="Proteomes" id="UP000435112"/>
    </source>
</evidence>
<gene>
    <name evidence="1" type="ORF">PR002_g24466</name>
</gene>
<protein>
    <submittedName>
        <fullName evidence="1">Uncharacterized protein</fullName>
    </submittedName>
</protein>
<proteinExistence type="predicted"/>
<comment type="caution">
    <text evidence="1">The sequence shown here is derived from an EMBL/GenBank/DDBJ whole genome shotgun (WGS) entry which is preliminary data.</text>
</comment>
<evidence type="ECO:0000313" key="1">
    <source>
        <dbReference type="EMBL" id="KAE8979262.1"/>
    </source>
</evidence>